<evidence type="ECO:0000313" key="2">
    <source>
        <dbReference type="EMBL" id="OPA73327.1"/>
    </source>
</evidence>
<proteinExistence type="predicted"/>
<dbReference type="RefSeq" id="WP_078502773.1">
    <property type="nucleotide sequence ID" value="NZ_MSZX01000019.1"/>
</dbReference>
<dbReference type="AlphaFoldDB" id="A0A1T2X0E1"/>
<gene>
    <name evidence="2" type="ORF">BVG16_29435</name>
</gene>
<keyword evidence="3" id="KW-1185">Reference proteome</keyword>
<dbReference type="SUPFAM" id="SSF52821">
    <property type="entry name" value="Rhodanese/Cell cycle control phosphatase"/>
    <property type="match status" value="1"/>
</dbReference>
<dbReference type="CDD" id="cd00158">
    <property type="entry name" value="RHOD"/>
    <property type="match status" value="1"/>
</dbReference>
<dbReference type="OrthoDB" id="2885562at2"/>
<accession>A0A1T2X0E1</accession>
<dbReference type="Pfam" id="PF00581">
    <property type="entry name" value="Rhodanese"/>
    <property type="match status" value="1"/>
</dbReference>
<dbReference type="InterPro" id="IPR001763">
    <property type="entry name" value="Rhodanese-like_dom"/>
</dbReference>
<dbReference type="SMART" id="SM00450">
    <property type="entry name" value="RHOD"/>
    <property type="match status" value="1"/>
</dbReference>
<dbReference type="PROSITE" id="PS50206">
    <property type="entry name" value="RHODANESE_3"/>
    <property type="match status" value="1"/>
</dbReference>
<protein>
    <recommendedName>
        <fullName evidence="1">Rhodanese domain-containing protein</fullName>
    </recommendedName>
</protein>
<dbReference type="EMBL" id="MSZX01000019">
    <property type="protein sequence ID" value="OPA73327.1"/>
    <property type="molecule type" value="Genomic_DNA"/>
</dbReference>
<evidence type="ECO:0000259" key="1">
    <source>
        <dbReference type="PROSITE" id="PS50206"/>
    </source>
</evidence>
<evidence type="ECO:0000313" key="3">
    <source>
        <dbReference type="Proteomes" id="UP000190188"/>
    </source>
</evidence>
<sequence length="110" mass="12262">MDKISIDELFGKLETEEVLLLDVRGQATVSEFIPEHSNLHRIHIEKGEINNWSETTKAEIQEFAEGKTLYVTCSGGYSGTSCAILLREKGFDAVTVDGGMRAWQAEITKK</sequence>
<comment type="caution">
    <text evidence="2">The sequence shown here is derived from an EMBL/GenBank/DDBJ whole genome shotgun (WGS) entry which is preliminary data.</text>
</comment>
<dbReference type="STRING" id="1324314.BVG16_29435"/>
<dbReference type="Gene3D" id="3.40.250.10">
    <property type="entry name" value="Rhodanese-like domain"/>
    <property type="match status" value="1"/>
</dbReference>
<organism evidence="2 3">
    <name type="scientific">Paenibacillus selenitireducens</name>
    <dbReference type="NCBI Taxonomy" id="1324314"/>
    <lineage>
        <taxon>Bacteria</taxon>
        <taxon>Bacillati</taxon>
        <taxon>Bacillota</taxon>
        <taxon>Bacilli</taxon>
        <taxon>Bacillales</taxon>
        <taxon>Paenibacillaceae</taxon>
        <taxon>Paenibacillus</taxon>
    </lineage>
</organism>
<dbReference type="InterPro" id="IPR036873">
    <property type="entry name" value="Rhodanese-like_dom_sf"/>
</dbReference>
<dbReference type="Proteomes" id="UP000190188">
    <property type="component" value="Unassembled WGS sequence"/>
</dbReference>
<reference evidence="2 3" key="1">
    <citation type="submission" date="2017-01" db="EMBL/GenBank/DDBJ databases">
        <title>Genome analysis of Paenibacillus selenitrireducens ES3-24.</title>
        <authorList>
            <person name="Xu D."/>
            <person name="Yao R."/>
            <person name="Zheng S."/>
        </authorList>
    </citation>
    <scope>NUCLEOTIDE SEQUENCE [LARGE SCALE GENOMIC DNA]</scope>
    <source>
        <strain evidence="2 3">ES3-24</strain>
    </source>
</reference>
<feature type="domain" description="Rhodanese" evidence="1">
    <location>
        <begin position="14"/>
        <end position="108"/>
    </location>
</feature>
<name>A0A1T2X0E1_9BACL</name>